<reference evidence="1" key="1">
    <citation type="submission" date="2021-06" db="EMBL/GenBank/DDBJ databases">
        <authorList>
            <person name="Kallberg Y."/>
            <person name="Tangrot J."/>
            <person name="Rosling A."/>
        </authorList>
    </citation>
    <scope>NUCLEOTIDE SEQUENCE</scope>
    <source>
        <strain evidence="1">MA453B</strain>
    </source>
</reference>
<evidence type="ECO:0000313" key="1">
    <source>
        <dbReference type="EMBL" id="CAG8595835.1"/>
    </source>
</evidence>
<organism evidence="1 2">
    <name type="scientific">Dentiscutata erythropus</name>
    <dbReference type="NCBI Taxonomy" id="1348616"/>
    <lineage>
        <taxon>Eukaryota</taxon>
        <taxon>Fungi</taxon>
        <taxon>Fungi incertae sedis</taxon>
        <taxon>Mucoromycota</taxon>
        <taxon>Glomeromycotina</taxon>
        <taxon>Glomeromycetes</taxon>
        <taxon>Diversisporales</taxon>
        <taxon>Gigasporaceae</taxon>
        <taxon>Dentiscutata</taxon>
    </lineage>
</organism>
<dbReference type="EMBL" id="CAJVPY010003592">
    <property type="protein sequence ID" value="CAG8595835.1"/>
    <property type="molecule type" value="Genomic_DNA"/>
</dbReference>
<name>A0A9N9CC07_9GLOM</name>
<evidence type="ECO:0000313" key="2">
    <source>
        <dbReference type="Proteomes" id="UP000789405"/>
    </source>
</evidence>
<protein>
    <submittedName>
        <fullName evidence="1">2395_t:CDS:1</fullName>
    </submittedName>
</protein>
<gene>
    <name evidence="1" type="ORF">DERYTH_LOCUS7388</name>
</gene>
<dbReference type="AlphaFoldDB" id="A0A9N9CC07"/>
<proteinExistence type="predicted"/>
<dbReference type="Proteomes" id="UP000789405">
    <property type="component" value="Unassembled WGS sequence"/>
</dbReference>
<accession>A0A9N9CC07</accession>
<comment type="caution">
    <text evidence="1">The sequence shown here is derived from an EMBL/GenBank/DDBJ whole genome shotgun (WGS) entry which is preliminary data.</text>
</comment>
<keyword evidence="2" id="KW-1185">Reference proteome</keyword>
<sequence length="67" mass="7644">INQTAIGSTVFLCYETIIVDSIKDVARAKKVKITNRRDVIMRGVKIDKDKNVSIDEILMKNSDFKPF</sequence>
<dbReference type="OrthoDB" id="2456100at2759"/>
<feature type="non-terminal residue" evidence="1">
    <location>
        <position position="1"/>
    </location>
</feature>